<dbReference type="EMBL" id="JALJZS010000002">
    <property type="protein sequence ID" value="MCP1999811.1"/>
    <property type="molecule type" value="Genomic_DNA"/>
</dbReference>
<accession>A0ACC6AKJ5</accession>
<organism evidence="1 2">
    <name type="scientific">Nitrobacter winogradskyi</name>
    <name type="common">Nitrobacter agilis</name>
    <dbReference type="NCBI Taxonomy" id="913"/>
    <lineage>
        <taxon>Bacteria</taxon>
        <taxon>Pseudomonadati</taxon>
        <taxon>Pseudomonadota</taxon>
        <taxon>Alphaproteobacteria</taxon>
        <taxon>Hyphomicrobiales</taxon>
        <taxon>Nitrobacteraceae</taxon>
        <taxon>Nitrobacter</taxon>
    </lineage>
</organism>
<proteinExistence type="predicted"/>
<sequence length="124" mass="13581">MMRKPRDYDAELKALEDKARSLKSRKVQQLGELVIATGADVLTADELAGALIVLTETKDAGKREAWAKRGATFFQSRARRSAPATERHLRRSNVIAQRTTGIRQHSHGMICGPGRSIAASARGI</sequence>
<evidence type="ECO:0000313" key="1">
    <source>
        <dbReference type="EMBL" id="MCP1999811.1"/>
    </source>
</evidence>
<protein>
    <submittedName>
        <fullName evidence="1">Uncharacterized protein</fullName>
    </submittedName>
</protein>
<evidence type="ECO:0000313" key="2">
    <source>
        <dbReference type="Proteomes" id="UP001205486"/>
    </source>
</evidence>
<dbReference type="Proteomes" id="UP001205486">
    <property type="component" value="Unassembled WGS sequence"/>
</dbReference>
<name>A0ACC6AKJ5_NITWI</name>
<comment type="caution">
    <text evidence="1">The sequence shown here is derived from an EMBL/GenBank/DDBJ whole genome shotgun (WGS) entry which is preliminary data.</text>
</comment>
<gene>
    <name evidence="1" type="ORF">J2S34_002259</name>
</gene>
<reference evidence="1" key="1">
    <citation type="submission" date="2022-03" db="EMBL/GenBank/DDBJ databases">
        <title>Interactions between chemoautotrophic and heterotrophic bacteria.</title>
        <authorList>
            <person name="Santoro A."/>
        </authorList>
    </citation>
    <scope>NUCLEOTIDE SEQUENCE</scope>
    <source>
        <strain evidence="1">Nb-106</strain>
    </source>
</reference>
<keyword evidence="2" id="KW-1185">Reference proteome</keyword>